<dbReference type="Proteomes" id="UP000254291">
    <property type="component" value="Unassembled WGS sequence"/>
</dbReference>
<proteinExistence type="predicted"/>
<sequence length="566" mass="60366">MEHMFDGSLPEPATLAAASDTDLAHAINRWAAASAAAEARKLAAIAELHRRATEGQLHERDAVDDTDAAAAHICCALTISHGHALALIDLATTLRDRLPNTGARFLAGDLAPTMITVIAWRTALVTPAALPAIDTAIAQRAHTWGPLTQKKLAAAIDVWVHRYDPDAVRRTRNAMRGRYFAVETATRADTAGDPATGTVAVHGRLSATDAALTRQRLAVMIATVCPDDPRTMDQRRADALGAVMAGSTFLACACDNPDCPAKIDDGRATSITVHVLADPDSLHAEPDPDFHGDTPPATHAEHTQAEAEALAEVEVEGPAATGPARTQPAAPGPADPAAPVGDRPAVIAGGGIVPAPLLAELIARGATVRLVTAANLGDEPRYRPSAALQRFVHARDITCRFPGCDRPATHADIDHTQPWPTGPTHPANTKCYCRLHHLIKTFLPGWADTQHPDGTLTITTPTGTHCVTKPLSSLLFPNWNTTTTPTPPRPQSPSPPRPGRNLRMPIRRRTRAHNRAAYITRERRLNATERAAEGGRGRVTPKATPRPTLWPDPAHPPDYGNDPPPF</sequence>
<evidence type="ECO:0000313" key="3">
    <source>
        <dbReference type="EMBL" id="STZ43399.1"/>
    </source>
</evidence>
<dbReference type="Pfam" id="PF02720">
    <property type="entry name" value="DUF222"/>
    <property type="match status" value="1"/>
</dbReference>
<feature type="region of interest" description="Disordered" evidence="1">
    <location>
        <begin position="317"/>
        <end position="342"/>
    </location>
</feature>
<evidence type="ECO:0000259" key="2">
    <source>
        <dbReference type="SMART" id="SM00507"/>
    </source>
</evidence>
<dbReference type="AlphaFoldDB" id="A0A378SKM5"/>
<feature type="region of interest" description="Disordered" evidence="1">
    <location>
        <begin position="476"/>
        <end position="566"/>
    </location>
</feature>
<feature type="compositionally biased region" description="Pro residues" evidence="1">
    <location>
        <begin position="485"/>
        <end position="498"/>
    </location>
</feature>
<name>A0A378SKM5_9MYCO</name>
<feature type="compositionally biased region" description="Pro residues" evidence="1">
    <location>
        <begin position="548"/>
        <end position="566"/>
    </location>
</feature>
<dbReference type="EMBL" id="UGQM01000001">
    <property type="protein sequence ID" value="STZ43399.1"/>
    <property type="molecule type" value="Genomic_DNA"/>
</dbReference>
<accession>A0A378SKM5</accession>
<evidence type="ECO:0000256" key="1">
    <source>
        <dbReference type="SAM" id="MobiDB-lite"/>
    </source>
</evidence>
<dbReference type="CDD" id="cd00085">
    <property type="entry name" value="HNHc"/>
    <property type="match status" value="1"/>
</dbReference>
<dbReference type="InterPro" id="IPR003615">
    <property type="entry name" value="HNH_nuc"/>
</dbReference>
<organism evidence="3 4">
    <name type="scientific">Mycolicibacterium gilvum</name>
    <dbReference type="NCBI Taxonomy" id="1804"/>
    <lineage>
        <taxon>Bacteria</taxon>
        <taxon>Bacillati</taxon>
        <taxon>Actinomycetota</taxon>
        <taxon>Actinomycetes</taxon>
        <taxon>Mycobacteriales</taxon>
        <taxon>Mycobacteriaceae</taxon>
        <taxon>Mycolicibacterium</taxon>
    </lineage>
</organism>
<feature type="region of interest" description="Disordered" evidence="1">
    <location>
        <begin position="280"/>
        <end position="303"/>
    </location>
</feature>
<gene>
    <name evidence="3" type="ORF">NCTC10742_02622</name>
</gene>
<evidence type="ECO:0000313" key="4">
    <source>
        <dbReference type="Proteomes" id="UP000254291"/>
    </source>
</evidence>
<feature type="domain" description="HNH nuclease" evidence="2">
    <location>
        <begin position="387"/>
        <end position="438"/>
    </location>
</feature>
<reference evidence="3 4" key="1">
    <citation type="submission" date="2018-06" db="EMBL/GenBank/DDBJ databases">
        <authorList>
            <consortium name="Pathogen Informatics"/>
            <person name="Doyle S."/>
        </authorList>
    </citation>
    <scope>NUCLEOTIDE SEQUENCE [LARGE SCALE GENOMIC DNA]</scope>
    <source>
        <strain evidence="3 4">NCTC10742</strain>
    </source>
</reference>
<feature type="compositionally biased region" description="Basic and acidic residues" evidence="1">
    <location>
        <begin position="520"/>
        <end position="536"/>
    </location>
</feature>
<protein>
    <submittedName>
        <fullName evidence="3">Protein of uncharacterized function DUF222</fullName>
    </submittedName>
</protein>
<dbReference type="InterPro" id="IPR003870">
    <property type="entry name" value="DUF222"/>
</dbReference>
<dbReference type="SMART" id="SM00507">
    <property type="entry name" value="HNHc"/>
    <property type="match status" value="1"/>
</dbReference>
<feature type="compositionally biased region" description="Basic residues" evidence="1">
    <location>
        <begin position="505"/>
        <end position="514"/>
    </location>
</feature>
<feature type="compositionally biased region" description="Basic and acidic residues" evidence="1">
    <location>
        <begin position="280"/>
        <end position="292"/>
    </location>
</feature>